<dbReference type="InterPro" id="IPR036864">
    <property type="entry name" value="Zn2-C6_fun-type_DNA-bd_sf"/>
</dbReference>
<dbReference type="CDD" id="cd00067">
    <property type="entry name" value="GAL4"/>
    <property type="match status" value="1"/>
</dbReference>
<feature type="domain" description="Zn(2)-C6 fungal-type" evidence="3">
    <location>
        <begin position="13"/>
        <end position="43"/>
    </location>
</feature>
<keyword evidence="2" id="KW-0539">Nucleus</keyword>
<sequence>MSQGRRHSRTRTGCLTCRSRKKKCDEARPRCAGCRRNMLDCTWPNYVAWDGRGQTDTMQPLPDVYQPDNQKSMDHQAQAEVSPSLGRNPSIYTGDNRACALTPHSVLLLGHFARETVSFFAMTPLQNNPLLTLLMPLGYMDDLLMHSLLALGGAHLTHKNPTNMALADTTRLHYAKLLGGLRGEIAHLNDNDMQCKERLLCVLVITCLYEIVSGNTQGAIFKHLHASRGLILSLLDHRSTRNTSSTVNCETLSFSIELYRYLVFSNTLTPHGITPERSLPLDPFLANIGKPEIALASSLEPIFAGTCGLFRLVPLISVMASQRLNEESQGLDAPSPNLARMGDDIYNRIQSWRLDYRYQEGDGDRREQINRVVEMIRLGLYIYLKSALAGSVISDAADLCTIQDHISQLFSYAHKVLASQYTAILLWPVVIAGSCTLIPEEQNVLLHEIYSMKYGMKHMAIVGDVLQLLWKDPDPRAYGPYGLHFIMQKHGLSVGLA</sequence>
<evidence type="ECO:0000313" key="5">
    <source>
        <dbReference type="Proteomes" id="UP000766486"/>
    </source>
</evidence>
<comment type="subcellular location">
    <subcellularLocation>
        <location evidence="1">Nucleus</location>
    </subcellularLocation>
</comment>
<dbReference type="PROSITE" id="PS00463">
    <property type="entry name" value="ZN2_CY6_FUNGAL_1"/>
    <property type="match status" value="1"/>
</dbReference>
<comment type="caution">
    <text evidence="4">The sequence shown here is derived from an EMBL/GenBank/DDBJ whole genome shotgun (WGS) entry which is preliminary data.</text>
</comment>
<evidence type="ECO:0000259" key="3">
    <source>
        <dbReference type="PROSITE" id="PS50048"/>
    </source>
</evidence>
<name>A0ABY6TSY6_BIOOC</name>
<dbReference type="Gene3D" id="4.10.240.10">
    <property type="entry name" value="Zn(2)-C6 fungal-type DNA-binding domain"/>
    <property type="match status" value="1"/>
</dbReference>
<organism evidence="4 5">
    <name type="scientific">Bionectria ochroleuca</name>
    <name type="common">Gliocladium roseum</name>
    <dbReference type="NCBI Taxonomy" id="29856"/>
    <lineage>
        <taxon>Eukaryota</taxon>
        <taxon>Fungi</taxon>
        <taxon>Dikarya</taxon>
        <taxon>Ascomycota</taxon>
        <taxon>Pezizomycotina</taxon>
        <taxon>Sordariomycetes</taxon>
        <taxon>Hypocreomycetidae</taxon>
        <taxon>Hypocreales</taxon>
        <taxon>Bionectriaceae</taxon>
        <taxon>Clonostachys</taxon>
    </lineage>
</organism>
<dbReference type="PROSITE" id="PS50048">
    <property type="entry name" value="ZN2_CY6_FUNGAL_2"/>
    <property type="match status" value="1"/>
</dbReference>
<dbReference type="Pfam" id="PF00172">
    <property type="entry name" value="Zn_clus"/>
    <property type="match status" value="1"/>
</dbReference>
<dbReference type="PANTHER" id="PTHR37534">
    <property type="entry name" value="TRANSCRIPTIONAL ACTIVATOR PROTEIN UGA3"/>
    <property type="match status" value="1"/>
</dbReference>
<dbReference type="EMBL" id="CABFNS010000336">
    <property type="protein sequence ID" value="VUC21061.1"/>
    <property type="molecule type" value="Genomic_DNA"/>
</dbReference>
<evidence type="ECO:0000313" key="4">
    <source>
        <dbReference type="EMBL" id="VUC21061.1"/>
    </source>
</evidence>
<proteinExistence type="predicted"/>
<dbReference type="Pfam" id="PF11951">
    <property type="entry name" value="Fungal_trans_2"/>
    <property type="match status" value="1"/>
</dbReference>
<reference evidence="4 5" key="1">
    <citation type="submission" date="2019-06" db="EMBL/GenBank/DDBJ databases">
        <authorList>
            <person name="Broberg M."/>
        </authorList>
    </citation>
    <scope>NUCLEOTIDE SEQUENCE [LARGE SCALE GENOMIC DNA]</scope>
</reference>
<evidence type="ECO:0000256" key="1">
    <source>
        <dbReference type="ARBA" id="ARBA00004123"/>
    </source>
</evidence>
<keyword evidence="5" id="KW-1185">Reference proteome</keyword>
<dbReference type="SUPFAM" id="SSF57701">
    <property type="entry name" value="Zn2/Cys6 DNA-binding domain"/>
    <property type="match status" value="1"/>
</dbReference>
<dbReference type="InterPro" id="IPR001138">
    <property type="entry name" value="Zn2Cys6_DnaBD"/>
</dbReference>
<dbReference type="Proteomes" id="UP000766486">
    <property type="component" value="Unassembled WGS sequence"/>
</dbReference>
<dbReference type="PANTHER" id="PTHR37534:SF46">
    <property type="entry name" value="ZN(II)2CYS6 TRANSCRIPTION FACTOR (EUROFUNG)"/>
    <property type="match status" value="1"/>
</dbReference>
<evidence type="ECO:0000256" key="2">
    <source>
        <dbReference type="ARBA" id="ARBA00023242"/>
    </source>
</evidence>
<accession>A0ABY6TSY6</accession>
<dbReference type="InterPro" id="IPR021858">
    <property type="entry name" value="Fun_TF"/>
</dbReference>
<dbReference type="SMART" id="SM00066">
    <property type="entry name" value="GAL4"/>
    <property type="match status" value="1"/>
</dbReference>
<protein>
    <recommendedName>
        <fullName evidence="3">Zn(2)-C6 fungal-type domain-containing protein</fullName>
    </recommendedName>
</protein>
<gene>
    <name evidence="4" type="ORF">CLO192961_LOCUS39533</name>
</gene>